<dbReference type="InterPro" id="IPR036397">
    <property type="entry name" value="RNaseH_sf"/>
</dbReference>
<sequence>MIEVYTDGASNGNPGVSGAGIYIKANGKMDEYSLSLGMMSNHEAEFYAVIKALEICDKQFPGEILSFQSDSQVVVDTIDKNFTKNKVFQPLLAQIMEKAHSFPYFFIKWIPSKHNVHADQLAKKAIRMQLNHCTS</sequence>
<dbReference type="PROSITE" id="PS50879">
    <property type="entry name" value="RNASE_H_1"/>
    <property type="match status" value="1"/>
</dbReference>
<dbReference type="InterPro" id="IPR002156">
    <property type="entry name" value="RNaseH_domain"/>
</dbReference>
<dbReference type="Gene3D" id="3.30.420.10">
    <property type="entry name" value="Ribonuclease H-like superfamily/Ribonuclease H"/>
    <property type="match status" value="1"/>
</dbReference>
<dbReference type="SUPFAM" id="SSF53098">
    <property type="entry name" value="Ribonuclease H-like"/>
    <property type="match status" value="1"/>
</dbReference>
<proteinExistence type="predicted"/>
<dbReference type="PANTHER" id="PTHR47723">
    <property type="entry name" value="OS05G0353850 PROTEIN"/>
    <property type="match status" value="1"/>
</dbReference>
<dbReference type="Proteomes" id="UP000247978">
    <property type="component" value="Unassembled WGS sequence"/>
</dbReference>
<dbReference type="RefSeq" id="WP_110394081.1">
    <property type="nucleotide sequence ID" value="NZ_JBHUHB010000001.1"/>
</dbReference>
<dbReference type="CDD" id="cd09279">
    <property type="entry name" value="RNase_HI_like"/>
    <property type="match status" value="1"/>
</dbReference>
<name>A0A2V3WKV7_9BACI</name>
<dbReference type="PANTHER" id="PTHR47723:SF19">
    <property type="entry name" value="POLYNUCLEOTIDYL TRANSFERASE, RIBONUCLEASE H-LIKE SUPERFAMILY PROTEIN"/>
    <property type="match status" value="1"/>
</dbReference>
<dbReference type="GO" id="GO:0004523">
    <property type="term" value="F:RNA-DNA hybrid ribonuclease activity"/>
    <property type="evidence" value="ECO:0007669"/>
    <property type="project" value="InterPro"/>
</dbReference>
<feature type="domain" description="RNase H type-1" evidence="1">
    <location>
        <begin position="1"/>
        <end position="127"/>
    </location>
</feature>
<protein>
    <submittedName>
        <fullName evidence="2">RNase HI</fullName>
    </submittedName>
</protein>
<reference evidence="2 3" key="1">
    <citation type="submission" date="2018-05" db="EMBL/GenBank/DDBJ databases">
        <title>Genomic Encyclopedia of Type Strains, Phase IV (KMG-IV): sequencing the most valuable type-strain genomes for metagenomic binning, comparative biology and taxonomic classification.</title>
        <authorList>
            <person name="Goeker M."/>
        </authorList>
    </citation>
    <scope>NUCLEOTIDE SEQUENCE [LARGE SCALE GENOMIC DNA]</scope>
    <source>
        <strain evidence="2 3">DSM 28556</strain>
    </source>
</reference>
<keyword evidence="3" id="KW-1185">Reference proteome</keyword>
<accession>A0A2V3WKV7</accession>
<evidence type="ECO:0000259" key="1">
    <source>
        <dbReference type="PROSITE" id="PS50879"/>
    </source>
</evidence>
<evidence type="ECO:0000313" key="3">
    <source>
        <dbReference type="Proteomes" id="UP000247978"/>
    </source>
</evidence>
<dbReference type="InterPro" id="IPR053151">
    <property type="entry name" value="RNase_H-like"/>
</dbReference>
<dbReference type="InterPro" id="IPR012337">
    <property type="entry name" value="RNaseH-like_sf"/>
</dbReference>
<organism evidence="2 3">
    <name type="scientific">Pseudogracilibacillus auburnensis</name>
    <dbReference type="NCBI Taxonomy" id="1494959"/>
    <lineage>
        <taxon>Bacteria</taxon>
        <taxon>Bacillati</taxon>
        <taxon>Bacillota</taxon>
        <taxon>Bacilli</taxon>
        <taxon>Bacillales</taxon>
        <taxon>Bacillaceae</taxon>
        <taxon>Pseudogracilibacillus</taxon>
    </lineage>
</organism>
<comment type="caution">
    <text evidence="2">The sequence shown here is derived from an EMBL/GenBank/DDBJ whole genome shotgun (WGS) entry which is preliminary data.</text>
</comment>
<gene>
    <name evidence="2" type="ORF">DFR56_102126</name>
</gene>
<dbReference type="EMBL" id="QJJQ01000002">
    <property type="protein sequence ID" value="PXW89349.1"/>
    <property type="molecule type" value="Genomic_DNA"/>
</dbReference>
<dbReference type="AlphaFoldDB" id="A0A2V3WKV7"/>
<evidence type="ECO:0000313" key="2">
    <source>
        <dbReference type="EMBL" id="PXW89349.1"/>
    </source>
</evidence>
<dbReference type="OrthoDB" id="7845843at2"/>
<dbReference type="GO" id="GO:0003676">
    <property type="term" value="F:nucleic acid binding"/>
    <property type="evidence" value="ECO:0007669"/>
    <property type="project" value="InterPro"/>
</dbReference>
<dbReference type="Pfam" id="PF13456">
    <property type="entry name" value="RVT_3"/>
    <property type="match status" value="1"/>
</dbReference>